<protein>
    <recommendedName>
        <fullName evidence="2">DUF4258 domain-containing protein</fullName>
    </recommendedName>
</protein>
<keyword evidence="1" id="KW-0614">Plasmid</keyword>
<organism evidence="1">
    <name type="scientific">Methylobacterium bullatum</name>
    <dbReference type="NCBI Taxonomy" id="570505"/>
    <lineage>
        <taxon>Bacteria</taxon>
        <taxon>Pseudomonadati</taxon>
        <taxon>Pseudomonadota</taxon>
        <taxon>Alphaproteobacteria</taxon>
        <taxon>Hyphomicrobiales</taxon>
        <taxon>Methylobacteriaceae</taxon>
        <taxon>Methylobacterium</taxon>
    </lineage>
</organism>
<name>A0A679K7B8_9HYPH</name>
<proteinExistence type="predicted"/>
<reference evidence="1" key="1">
    <citation type="submission" date="2019-12" db="EMBL/GenBank/DDBJ databases">
        <authorList>
            <person name="Cremers G."/>
        </authorList>
    </citation>
    <scope>NUCLEOTIDE SEQUENCE</scope>
    <source>
        <strain evidence="1">Mbul2</strain>
        <plasmid evidence="1">1</plasmid>
    </source>
</reference>
<dbReference type="RefSeq" id="WP_339160520.1">
    <property type="nucleotide sequence ID" value="NZ_LR743510.1"/>
</dbReference>
<sequence>MTGPGYTQHAQSRAQQRAIPGVAVDLIMRFGRVQRHRGADVFSLDRKARKSVRSYLGTAVYRGIEDHLGIYVVLGDAGRVITIAHRTDRLKNS</sequence>
<evidence type="ECO:0000313" key="1">
    <source>
        <dbReference type="EMBL" id="CAA2140051.1"/>
    </source>
</evidence>
<geneLocation type="plasmid" evidence="1">
    <name>1</name>
</geneLocation>
<gene>
    <name evidence="1" type="ORF">MBLL_01932</name>
</gene>
<evidence type="ECO:0008006" key="2">
    <source>
        <dbReference type="Google" id="ProtNLM"/>
    </source>
</evidence>
<dbReference type="EMBL" id="LR743510">
    <property type="protein sequence ID" value="CAA2140051.1"/>
    <property type="molecule type" value="Genomic_DNA"/>
</dbReference>
<dbReference type="AlphaFoldDB" id="A0A679K7B8"/>
<accession>A0A679K7B8</accession>